<proteinExistence type="predicted"/>
<keyword evidence="3" id="KW-1185">Reference proteome</keyword>
<organism evidence="2 3">
    <name type="scientific">Caerostris extrusa</name>
    <name type="common">Bark spider</name>
    <name type="synonym">Caerostris bankana</name>
    <dbReference type="NCBI Taxonomy" id="172846"/>
    <lineage>
        <taxon>Eukaryota</taxon>
        <taxon>Metazoa</taxon>
        <taxon>Ecdysozoa</taxon>
        <taxon>Arthropoda</taxon>
        <taxon>Chelicerata</taxon>
        <taxon>Arachnida</taxon>
        <taxon>Araneae</taxon>
        <taxon>Araneomorphae</taxon>
        <taxon>Entelegynae</taxon>
        <taxon>Araneoidea</taxon>
        <taxon>Araneidae</taxon>
        <taxon>Caerostris</taxon>
    </lineage>
</organism>
<gene>
    <name evidence="2" type="ORF">CEXT_276541</name>
</gene>
<reference evidence="2 3" key="1">
    <citation type="submission" date="2021-06" db="EMBL/GenBank/DDBJ databases">
        <title>Caerostris extrusa draft genome.</title>
        <authorList>
            <person name="Kono N."/>
            <person name="Arakawa K."/>
        </authorList>
    </citation>
    <scope>NUCLEOTIDE SEQUENCE [LARGE SCALE GENOMIC DNA]</scope>
</reference>
<feature type="region of interest" description="Disordered" evidence="1">
    <location>
        <begin position="83"/>
        <end position="115"/>
    </location>
</feature>
<protein>
    <submittedName>
        <fullName evidence="2">Uncharacterized protein</fullName>
    </submittedName>
</protein>
<dbReference type="AlphaFoldDB" id="A0AAV4SSF4"/>
<dbReference type="Proteomes" id="UP001054945">
    <property type="component" value="Unassembled WGS sequence"/>
</dbReference>
<dbReference type="EMBL" id="BPLR01010036">
    <property type="protein sequence ID" value="GIY36367.1"/>
    <property type="molecule type" value="Genomic_DNA"/>
</dbReference>
<sequence>MKKSCERIDLGEDLLLSLGNPRKTTTSSSNPRGKTCRYVIKVKCPAYLLQSTSYPVAFSARNSLRCLMGTSIKISNLPKEQSSLFRGRSGSLDATSGPHFSSLVSGSGRTVSAPR</sequence>
<name>A0AAV4SSF4_CAEEX</name>
<evidence type="ECO:0000256" key="1">
    <source>
        <dbReference type="SAM" id="MobiDB-lite"/>
    </source>
</evidence>
<evidence type="ECO:0000313" key="3">
    <source>
        <dbReference type="Proteomes" id="UP001054945"/>
    </source>
</evidence>
<feature type="compositionally biased region" description="Polar residues" evidence="1">
    <location>
        <begin position="92"/>
        <end position="115"/>
    </location>
</feature>
<evidence type="ECO:0000313" key="2">
    <source>
        <dbReference type="EMBL" id="GIY36367.1"/>
    </source>
</evidence>
<comment type="caution">
    <text evidence="2">The sequence shown here is derived from an EMBL/GenBank/DDBJ whole genome shotgun (WGS) entry which is preliminary data.</text>
</comment>
<accession>A0AAV4SSF4</accession>